<keyword evidence="14" id="KW-0540">Nuclease</keyword>
<dbReference type="CDD" id="cd00056">
    <property type="entry name" value="ENDO3c"/>
    <property type="match status" value="1"/>
</dbReference>
<dbReference type="PIRSF" id="PIRSF001435">
    <property type="entry name" value="Nth"/>
    <property type="match status" value="1"/>
</dbReference>
<dbReference type="GO" id="GO:0046872">
    <property type="term" value="F:metal ion binding"/>
    <property type="evidence" value="ECO:0007669"/>
    <property type="project" value="UniProtKB-KW"/>
</dbReference>
<dbReference type="Gene3D" id="1.10.340.30">
    <property type="entry name" value="Hypothetical protein, domain 2"/>
    <property type="match status" value="1"/>
</dbReference>
<keyword evidence="3" id="KW-0479">Metal-binding</keyword>
<comment type="cofactor">
    <cofactor evidence="12">
        <name>[4Fe-4S] cluster</name>
        <dbReference type="ChEBI" id="CHEBI:49883"/>
    </cofactor>
    <text evidence="12">Binds 1 [4Fe-4S] cluster.</text>
</comment>
<dbReference type="InterPro" id="IPR000445">
    <property type="entry name" value="HhH_motif"/>
</dbReference>
<keyword evidence="7" id="KW-0411">Iron-sulfur</keyword>
<evidence type="ECO:0000256" key="6">
    <source>
        <dbReference type="ARBA" id="ARBA00023004"/>
    </source>
</evidence>
<evidence type="ECO:0000259" key="13">
    <source>
        <dbReference type="SMART" id="SM00478"/>
    </source>
</evidence>
<sequence length="206" mass="23706">MEKIQEIINRLEKVFPDKLELNFSNPLELLVAVVLAAQATDKKVNEVTQNLFKKYKSCEDYLKVPLEELERDISSINYYRNKAKFIKSACQKIAEEYGGKVPDKMEDLVKLPGIGRKSANIILYNTFGKNEGIAVDTHVARVSQRLGLTKENKPENIERDLMEQVPRELWGKFSNLLILLGRYICTAQKPKHFECPLYDLCPSRDL</sequence>
<evidence type="ECO:0000256" key="11">
    <source>
        <dbReference type="ARBA" id="ARBA00023295"/>
    </source>
</evidence>
<comment type="catalytic activity">
    <reaction evidence="12">
        <text>2'-deoxyribonucleotide-(2'-deoxyribose 5'-phosphate)-2'-deoxyribonucleotide-DNA = a 3'-end 2'-deoxyribonucleotide-(2,3-dehydro-2,3-deoxyribose 5'-phosphate)-DNA + a 5'-end 5'-phospho-2'-deoxyribonucleoside-DNA + H(+)</text>
        <dbReference type="Rhea" id="RHEA:66592"/>
        <dbReference type="Rhea" id="RHEA-COMP:13180"/>
        <dbReference type="Rhea" id="RHEA-COMP:16897"/>
        <dbReference type="Rhea" id="RHEA-COMP:17067"/>
        <dbReference type="ChEBI" id="CHEBI:15378"/>
        <dbReference type="ChEBI" id="CHEBI:136412"/>
        <dbReference type="ChEBI" id="CHEBI:157695"/>
        <dbReference type="ChEBI" id="CHEBI:167181"/>
        <dbReference type="EC" id="4.2.99.18"/>
    </reaction>
</comment>
<evidence type="ECO:0000256" key="7">
    <source>
        <dbReference type="ARBA" id="ARBA00023014"/>
    </source>
</evidence>
<keyword evidence="5 12" id="KW-0378">Hydrolase</keyword>
<comment type="similarity">
    <text evidence="1 12">Belongs to the Nth/MutY family.</text>
</comment>
<dbReference type="HAMAP" id="MF_00942">
    <property type="entry name" value="Nth"/>
    <property type="match status" value="1"/>
</dbReference>
<evidence type="ECO:0000313" key="15">
    <source>
        <dbReference type="EMBL" id="HEW46083.1"/>
    </source>
</evidence>
<dbReference type="InterPro" id="IPR023170">
    <property type="entry name" value="HhH_base_excis_C"/>
</dbReference>
<feature type="domain" description="HhH-GPD" evidence="13">
    <location>
        <begin position="35"/>
        <end position="183"/>
    </location>
</feature>
<evidence type="ECO:0000256" key="12">
    <source>
        <dbReference type="HAMAP-Rule" id="MF_00942"/>
    </source>
</evidence>
<keyword evidence="8 12" id="KW-0238">DNA-binding</keyword>
<keyword evidence="6" id="KW-0408">Iron</keyword>
<dbReference type="Gene3D" id="1.10.1670.10">
    <property type="entry name" value="Helix-hairpin-Helix base-excision DNA repair enzymes (C-terminal)"/>
    <property type="match status" value="1"/>
</dbReference>
<dbReference type="FunFam" id="1.10.1670.10:FF:000001">
    <property type="entry name" value="Endonuclease III"/>
    <property type="match status" value="1"/>
</dbReference>
<dbReference type="SMART" id="SM00525">
    <property type="entry name" value="FES"/>
    <property type="match status" value="1"/>
</dbReference>
<evidence type="ECO:0000313" key="14">
    <source>
        <dbReference type="EMBL" id="HEW45549.1"/>
    </source>
</evidence>
<comment type="caution">
    <text evidence="14">The sequence shown here is derived from an EMBL/GenBank/DDBJ whole genome shotgun (WGS) entry which is preliminary data.</text>
</comment>
<comment type="function">
    <text evidence="12">DNA repair enzyme that has both DNA N-glycosylase activity and AP-lyase activity. The DNA N-glycosylase activity releases various damaged pyrimidines from DNA by cleaving the N-glycosidic bond, leaving an AP (apurinic/apyrimidinic) site. The AP-lyase activity cleaves the phosphodiester bond 3' to the AP site by a beta-elimination, leaving a 3'-terminal unsaturated sugar and a product with a terminal 5'-phosphate.</text>
</comment>
<dbReference type="Pfam" id="PF00633">
    <property type="entry name" value="HHH"/>
    <property type="match status" value="1"/>
</dbReference>
<keyword evidence="11 12" id="KW-0326">Glycosidase</keyword>
<dbReference type="GO" id="GO:0140078">
    <property type="term" value="F:class I DNA-(apurinic or apyrimidinic site) endonuclease activity"/>
    <property type="evidence" value="ECO:0007669"/>
    <property type="project" value="UniProtKB-EC"/>
</dbReference>
<evidence type="ECO:0000256" key="3">
    <source>
        <dbReference type="ARBA" id="ARBA00022723"/>
    </source>
</evidence>
<dbReference type="InterPro" id="IPR011257">
    <property type="entry name" value="DNA_glycosylase"/>
</dbReference>
<dbReference type="EMBL" id="DSFP01000030">
    <property type="protein sequence ID" value="HEW45549.1"/>
    <property type="molecule type" value="Genomic_DNA"/>
</dbReference>
<evidence type="ECO:0000256" key="1">
    <source>
        <dbReference type="ARBA" id="ARBA00008343"/>
    </source>
</evidence>
<dbReference type="InterPro" id="IPR005759">
    <property type="entry name" value="Nth"/>
</dbReference>
<keyword evidence="4 12" id="KW-0227">DNA damage</keyword>
<name>A0A7C2Z1U2_9AQUI</name>
<evidence type="ECO:0000256" key="2">
    <source>
        <dbReference type="ARBA" id="ARBA00022485"/>
    </source>
</evidence>
<dbReference type="AlphaFoldDB" id="A0A7C2Z1U2"/>
<dbReference type="InterPro" id="IPR003265">
    <property type="entry name" value="HhH-GPD_domain"/>
</dbReference>
<keyword evidence="2" id="KW-0004">4Fe-4S</keyword>
<dbReference type="PANTHER" id="PTHR10359:SF18">
    <property type="entry name" value="ENDONUCLEASE III"/>
    <property type="match status" value="1"/>
</dbReference>
<reference evidence="14" key="1">
    <citation type="journal article" date="2020" name="mSystems">
        <title>Genome- and Community-Level Interaction Insights into Carbon Utilization and Element Cycling Functions of Hydrothermarchaeota in Hydrothermal Sediment.</title>
        <authorList>
            <person name="Zhou Z."/>
            <person name="Liu Y."/>
            <person name="Xu W."/>
            <person name="Pan J."/>
            <person name="Luo Z.H."/>
            <person name="Li M."/>
        </authorList>
    </citation>
    <scope>NUCLEOTIDE SEQUENCE [LARGE SCALE GENOMIC DNA]</scope>
    <source>
        <strain evidence="14">SpSt-132</strain>
    </source>
</reference>
<comment type="caution">
    <text evidence="12">Lacks conserved residue(s) required for the propagation of feature annotation.</text>
</comment>
<dbReference type="EMBL" id="DSFP01000045">
    <property type="protein sequence ID" value="HEW46083.1"/>
    <property type="molecule type" value="Genomic_DNA"/>
</dbReference>
<organism evidence="14">
    <name type="scientific">Hydrogenobacter sp</name>
    <dbReference type="NCBI Taxonomy" id="2152829"/>
    <lineage>
        <taxon>Bacteria</taxon>
        <taxon>Pseudomonadati</taxon>
        <taxon>Aquificota</taxon>
        <taxon>Aquificia</taxon>
        <taxon>Aquificales</taxon>
        <taxon>Aquificaceae</taxon>
        <taxon>Hydrogenobacter</taxon>
    </lineage>
</organism>
<dbReference type="Pfam" id="PF10576">
    <property type="entry name" value="EndIII_4Fe-2S"/>
    <property type="match status" value="1"/>
</dbReference>
<keyword evidence="10 12" id="KW-0456">Lyase</keyword>
<dbReference type="SMART" id="SM00478">
    <property type="entry name" value="ENDO3c"/>
    <property type="match status" value="1"/>
</dbReference>
<dbReference type="GO" id="GO:0006285">
    <property type="term" value="P:base-excision repair, AP site formation"/>
    <property type="evidence" value="ECO:0007669"/>
    <property type="project" value="TreeGrafter"/>
</dbReference>
<gene>
    <name evidence="12 14" type="primary">nth</name>
    <name evidence="14" type="ORF">ENO47_02605</name>
    <name evidence="15" type="ORF">ENO47_05370</name>
</gene>
<dbReference type="InterPro" id="IPR003651">
    <property type="entry name" value="Endonuclease3_FeS-loop_motif"/>
</dbReference>
<evidence type="ECO:0000256" key="10">
    <source>
        <dbReference type="ARBA" id="ARBA00023239"/>
    </source>
</evidence>
<protein>
    <recommendedName>
        <fullName evidence="12">Endonuclease III</fullName>
        <ecNumber evidence="12">4.2.99.18</ecNumber>
    </recommendedName>
    <alternativeName>
        <fullName evidence="12">DNA-(apurinic or apyrimidinic site) lyase</fullName>
    </alternativeName>
</protein>
<evidence type="ECO:0000256" key="8">
    <source>
        <dbReference type="ARBA" id="ARBA00023125"/>
    </source>
</evidence>
<dbReference type="EC" id="4.2.99.18" evidence="12"/>
<evidence type="ECO:0000256" key="9">
    <source>
        <dbReference type="ARBA" id="ARBA00023204"/>
    </source>
</evidence>
<dbReference type="FunFam" id="1.10.340.30:FF:000001">
    <property type="entry name" value="Endonuclease III"/>
    <property type="match status" value="1"/>
</dbReference>
<keyword evidence="9 12" id="KW-0234">DNA repair</keyword>
<dbReference type="GO" id="GO:0051539">
    <property type="term" value="F:4 iron, 4 sulfur cluster binding"/>
    <property type="evidence" value="ECO:0007669"/>
    <property type="project" value="UniProtKB-KW"/>
</dbReference>
<evidence type="ECO:0000256" key="4">
    <source>
        <dbReference type="ARBA" id="ARBA00022763"/>
    </source>
</evidence>
<dbReference type="GO" id="GO:0003677">
    <property type="term" value="F:DNA binding"/>
    <property type="evidence" value="ECO:0007669"/>
    <property type="project" value="UniProtKB-UniRule"/>
</dbReference>
<dbReference type="PANTHER" id="PTHR10359">
    <property type="entry name" value="A/G-SPECIFIC ADENINE GLYCOSYLASE/ENDONUCLEASE III"/>
    <property type="match status" value="1"/>
</dbReference>
<dbReference type="Pfam" id="PF00730">
    <property type="entry name" value="HhH-GPD"/>
    <property type="match status" value="1"/>
</dbReference>
<evidence type="ECO:0000256" key="5">
    <source>
        <dbReference type="ARBA" id="ARBA00022801"/>
    </source>
</evidence>
<proteinExistence type="inferred from homology"/>
<accession>A0A7C2Z1U2</accession>
<keyword evidence="14" id="KW-0255">Endonuclease</keyword>
<dbReference type="NCBIfam" id="TIGR01083">
    <property type="entry name" value="nth"/>
    <property type="match status" value="1"/>
</dbReference>
<dbReference type="GO" id="GO:0019104">
    <property type="term" value="F:DNA N-glycosylase activity"/>
    <property type="evidence" value="ECO:0007669"/>
    <property type="project" value="UniProtKB-UniRule"/>
</dbReference>
<dbReference type="SUPFAM" id="SSF48150">
    <property type="entry name" value="DNA-glycosylase"/>
    <property type="match status" value="1"/>
</dbReference>